<dbReference type="Proteomes" id="UP001430356">
    <property type="component" value="Unassembled WGS sequence"/>
</dbReference>
<keyword evidence="2" id="KW-0812">Transmembrane</keyword>
<keyword evidence="2" id="KW-1133">Transmembrane helix</keyword>
<evidence type="ECO:0000256" key="3">
    <source>
        <dbReference type="SAM" id="SignalP"/>
    </source>
</evidence>
<sequence length="629" mass="68068">MTRRASSTATAVAAAVLLLCAAVALSAADADKKLYPACGGKELTTTAGANETTKLRTFDTLTSTLTLDCIAYEVVSLRASQSNESGDYCLIEHQTEYAYSLALQAEYTPSNGSTIARRFPIRDMTGGSLAELTARMPARSKFSIVFTNLASDARCKLRLRALVSYNMESGANAEQNIPSVAAVEPRTVYTRSTERSTLVLDYGAHHVPSSSDIVFLTDFTQGTCAQPNHSMLHTDYSTALPPTVHLDGDRSQFVARTVTLYDPNTYRVCYRQGDSTAAATQIAVLTVFSGNPAYYDIVSGLGESGEVLIGTETTIKFFGYDLDTRRNGDEAMFVDFTAECDSGSPAGGVPLANDLDPEDNYGPNTTYSLWTWTLTRGGSFKVCYKRKAAGVWTEVPYIEDVAAADRPGETSTAAPTTTPTNPATGAACPVATPTQGRPWLKYKSAELVLAEKKLPDKFFSTLSRLLCLKRAMLTLARLRHNKEGKQVVLLVLNCEEDGAATTRECDSVERFNYLVSLSAEQLSEHGIVSVQGSTHMFAIDDDTVGKSSNTFGLVLLSLSILAAGGMVVFAVGRYQERRHHFVQFGLDDDDVDDMYDFNAAPASAMRNEYDVAAQPAPAPIRNAVIELED</sequence>
<dbReference type="AlphaFoldDB" id="A0AAW0EMD7"/>
<keyword evidence="5" id="KW-1185">Reference proteome</keyword>
<proteinExistence type="predicted"/>
<organism evidence="4 5">
    <name type="scientific">Novymonas esmeraldas</name>
    <dbReference type="NCBI Taxonomy" id="1808958"/>
    <lineage>
        <taxon>Eukaryota</taxon>
        <taxon>Discoba</taxon>
        <taxon>Euglenozoa</taxon>
        <taxon>Kinetoplastea</taxon>
        <taxon>Metakinetoplastina</taxon>
        <taxon>Trypanosomatida</taxon>
        <taxon>Trypanosomatidae</taxon>
        <taxon>Novymonas</taxon>
    </lineage>
</organism>
<name>A0AAW0EMD7_9TRYP</name>
<accession>A0AAW0EMD7</accession>
<dbReference type="EMBL" id="JAECZO010000037">
    <property type="protein sequence ID" value="KAK7194457.1"/>
    <property type="molecule type" value="Genomic_DNA"/>
</dbReference>
<evidence type="ECO:0000256" key="1">
    <source>
        <dbReference type="SAM" id="MobiDB-lite"/>
    </source>
</evidence>
<feature type="transmembrane region" description="Helical" evidence="2">
    <location>
        <begin position="551"/>
        <end position="571"/>
    </location>
</feature>
<keyword evidence="3" id="KW-0732">Signal</keyword>
<evidence type="ECO:0000313" key="5">
    <source>
        <dbReference type="Proteomes" id="UP001430356"/>
    </source>
</evidence>
<evidence type="ECO:0000256" key="2">
    <source>
        <dbReference type="SAM" id="Phobius"/>
    </source>
</evidence>
<comment type="caution">
    <text evidence="4">The sequence shown here is derived from an EMBL/GenBank/DDBJ whole genome shotgun (WGS) entry which is preliminary data.</text>
</comment>
<keyword evidence="2" id="KW-0472">Membrane</keyword>
<feature type="signal peptide" evidence="3">
    <location>
        <begin position="1"/>
        <end position="30"/>
    </location>
</feature>
<reference evidence="4 5" key="1">
    <citation type="journal article" date="2021" name="MBio">
        <title>A New Model Trypanosomatid, Novymonas esmeraldas: Genomic Perception of Its 'Candidatus Pandoraea novymonadis' Endosymbiont.</title>
        <authorList>
            <person name="Zakharova A."/>
            <person name="Saura A."/>
            <person name="Butenko A."/>
            <person name="Podesvova L."/>
            <person name="Warmusova S."/>
            <person name="Kostygov A.Y."/>
            <person name="Nenarokova A."/>
            <person name="Lukes J."/>
            <person name="Opperdoes F.R."/>
            <person name="Yurchenko V."/>
        </authorList>
    </citation>
    <scope>NUCLEOTIDE SEQUENCE [LARGE SCALE GENOMIC DNA]</scope>
    <source>
        <strain evidence="4 5">E262AT.01</strain>
    </source>
</reference>
<protein>
    <submittedName>
        <fullName evidence="4">Golgi/lysosome glycoprotein 1</fullName>
    </submittedName>
</protein>
<feature type="chain" id="PRO_5043788167" evidence="3">
    <location>
        <begin position="31"/>
        <end position="629"/>
    </location>
</feature>
<feature type="region of interest" description="Disordered" evidence="1">
    <location>
        <begin position="406"/>
        <end position="430"/>
    </location>
</feature>
<evidence type="ECO:0000313" key="4">
    <source>
        <dbReference type="EMBL" id="KAK7194457.1"/>
    </source>
</evidence>
<feature type="compositionally biased region" description="Low complexity" evidence="1">
    <location>
        <begin position="409"/>
        <end position="429"/>
    </location>
</feature>
<gene>
    <name evidence="4" type="ORF">NESM_000362300</name>
</gene>